<keyword evidence="5" id="KW-1185">Reference proteome</keyword>
<feature type="domain" description="NAD-dependent epimerase/dehydratase" evidence="3">
    <location>
        <begin position="6"/>
        <end position="243"/>
    </location>
</feature>
<proteinExistence type="inferred from homology"/>
<evidence type="ECO:0000256" key="2">
    <source>
        <dbReference type="ARBA" id="ARBA00023445"/>
    </source>
</evidence>
<keyword evidence="1" id="KW-0560">Oxidoreductase</keyword>
<dbReference type="Pfam" id="PF01370">
    <property type="entry name" value="Epimerase"/>
    <property type="match status" value="1"/>
</dbReference>
<dbReference type="EMBL" id="BAAANH010000003">
    <property type="protein sequence ID" value="GAA1758538.1"/>
    <property type="molecule type" value="Genomic_DNA"/>
</dbReference>
<gene>
    <name evidence="4" type="ORF">GCM10009747_16610</name>
</gene>
<sequence>MSRELVLVTGGTGFIAAHCIVQLLEAGHRVRTSVRSLARADEVREMVRTGGAEPSGIEFVTADLLRDDGWPAAVDGAAFVLHVASPFPMRQPKDHDDLVVPARDGVLRVLRAARDAGVERVVQTSSFAAIGYGADPGRPFTEDDWTDLSNPHLTAYVKSKTIAERAAWDFVERDGRGLELAVVNPVPVFGPALGSSLSTSVELLRSLLNGRAPVVPPGTTTGVDVRDVAELHVRAMTHPDAAGQRFLAVAGDPITFHELATLLHERLGADARRVPTRVLPRWLLRAGALVNSDLRAVVPQIDRRQGASHAKARRLLHWDPIPTEDAIIASAESLIARGLVRP</sequence>
<evidence type="ECO:0000313" key="5">
    <source>
        <dbReference type="Proteomes" id="UP001500506"/>
    </source>
</evidence>
<dbReference type="RefSeq" id="WP_232499448.1">
    <property type="nucleotide sequence ID" value="NZ_BAAANH010000003.1"/>
</dbReference>
<comment type="similarity">
    <text evidence="2">Belongs to the NAD(P)-dependent epimerase/dehydratase family. Dihydroflavonol-4-reductase subfamily.</text>
</comment>
<evidence type="ECO:0000259" key="3">
    <source>
        <dbReference type="Pfam" id="PF01370"/>
    </source>
</evidence>
<dbReference type="InterPro" id="IPR036291">
    <property type="entry name" value="NAD(P)-bd_dom_sf"/>
</dbReference>
<reference evidence="5" key="1">
    <citation type="journal article" date="2019" name="Int. J. Syst. Evol. Microbiol.">
        <title>The Global Catalogue of Microorganisms (GCM) 10K type strain sequencing project: providing services to taxonomists for standard genome sequencing and annotation.</title>
        <authorList>
            <consortium name="The Broad Institute Genomics Platform"/>
            <consortium name="The Broad Institute Genome Sequencing Center for Infectious Disease"/>
            <person name="Wu L."/>
            <person name="Ma J."/>
        </authorList>
    </citation>
    <scope>NUCLEOTIDE SEQUENCE [LARGE SCALE GENOMIC DNA]</scope>
    <source>
        <strain evidence="5">JCM 14319</strain>
    </source>
</reference>
<evidence type="ECO:0000256" key="1">
    <source>
        <dbReference type="ARBA" id="ARBA00023002"/>
    </source>
</evidence>
<accession>A0ABP4WMX8</accession>
<comment type="caution">
    <text evidence="4">The sequence shown here is derived from an EMBL/GenBank/DDBJ whole genome shotgun (WGS) entry which is preliminary data.</text>
</comment>
<dbReference type="CDD" id="cd05227">
    <property type="entry name" value="AR_SDR_e"/>
    <property type="match status" value="1"/>
</dbReference>
<dbReference type="PANTHER" id="PTHR10366">
    <property type="entry name" value="NAD DEPENDENT EPIMERASE/DEHYDRATASE"/>
    <property type="match status" value="1"/>
</dbReference>
<dbReference type="Proteomes" id="UP001500506">
    <property type="component" value="Unassembled WGS sequence"/>
</dbReference>
<dbReference type="PANTHER" id="PTHR10366:SF564">
    <property type="entry name" value="STEROL-4-ALPHA-CARBOXYLATE 3-DEHYDROGENASE, DECARBOXYLATING"/>
    <property type="match status" value="1"/>
</dbReference>
<dbReference type="SUPFAM" id="SSF51735">
    <property type="entry name" value="NAD(P)-binding Rossmann-fold domains"/>
    <property type="match status" value="1"/>
</dbReference>
<dbReference type="Gene3D" id="3.40.50.720">
    <property type="entry name" value="NAD(P)-binding Rossmann-like Domain"/>
    <property type="match status" value="1"/>
</dbReference>
<dbReference type="InterPro" id="IPR001509">
    <property type="entry name" value="Epimerase_deHydtase"/>
</dbReference>
<name>A0ABP4WMX8_9MICO</name>
<protein>
    <submittedName>
        <fullName evidence="4">Aldehyde reductase</fullName>
    </submittedName>
</protein>
<organism evidence="4 5">
    <name type="scientific">Agromyces humatus</name>
    <dbReference type="NCBI Taxonomy" id="279573"/>
    <lineage>
        <taxon>Bacteria</taxon>
        <taxon>Bacillati</taxon>
        <taxon>Actinomycetota</taxon>
        <taxon>Actinomycetes</taxon>
        <taxon>Micrococcales</taxon>
        <taxon>Microbacteriaceae</taxon>
        <taxon>Agromyces</taxon>
    </lineage>
</organism>
<dbReference type="InterPro" id="IPR050425">
    <property type="entry name" value="NAD(P)_dehydrat-like"/>
</dbReference>
<evidence type="ECO:0000313" key="4">
    <source>
        <dbReference type="EMBL" id="GAA1758538.1"/>
    </source>
</evidence>